<proteinExistence type="predicted"/>
<protein>
    <submittedName>
        <fullName evidence="1">Uncharacterized protein</fullName>
    </submittedName>
</protein>
<evidence type="ECO:0000313" key="2">
    <source>
        <dbReference type="Proteomes" id="UP000019241"/>
    </source>
</evidence>
<evidence type="ECO:0000313" key="1">
    <source>
        <dbReference type="EMBL" id="EUJ44679.1"/>
    </source>
</evidence>
<reference evidence="1 2" key="1">
    <citation type="submission" date="2012-12" db="EMBL/GenBank/DDBJ databases">
        <title>Novel taxa of Listeriaceae from agricultural environments in the United States.</title>
        <authorList>
            <person name="den Bakker H.C."/>
            <person name="Allred A."/>
            <person name="Warchocki S."/>
            <person name="Wright E.M."/>
            <person name="Burrell A."/>
            <person name="Nightingale K.K."/>
            <person name="Kephart D."/>
            <person name="Wiedmann M."/>
        </authorList>
    </citation>
    <scope>NUCLEOTIDE SEQUENCE [LARGE SCALE GENOMIC DNA]</scope>
    <source>
        <strain evidence="1 2">FSL S10-1203</strain>
    </source>
</reference>
<comment type="caution">
    <text evidence="1">The sequence shown here is derived from an EMBL/GenBank/DDBJ whole genome shotgun (WGS) entry which is preliminary data.</text>
</comment>
<accession>W7CYM7</accession>
<name>W7CYM7_9LIST</name>
<dbReference type="EMBL" id="AODM01000082">
    <property type="protein sequence ID" value="EUJ44679.1"/>
    <property type="molecule type" value="Genomic_DNA"/>
</dbReference>
<dbReference type="PATRIC" id="fig|1265822.4.peg.4019"/>
<organism evidence="1 2">
    <name type="scientific">Listeria fleischmannii FSL S10-1203</name>
    <dbReference type="NCBI Taxonomy" id="1265822"/>
    <lineage>
        <taxon>Bacteria</taxon>
        <taxon>Bacillati</taxon>
        <taxon>Bacillota</taxon>
        <taxon>Bacilli</taxon>
        <taxon>Bacillales</taxon>
        <taxon>Listeriaceae</taxon>
        <taxon>Listeria</taxon>
    </lineage>
</organism>
<dbReference type="AlphaFoldDB" id="W7CYM7"/>
<gene>
    <name evidence="1" type="ORF">MCOL2_19666</name>
</gene>
<dbReference type="RefSeq" id="WP_036065318.1">
    <property type="nucleotide sequence ID" value="NZ_AODM01000082.1"/>
</dbReference>
<sequence>MMTVIPDKRTMKAMNEPMQHRLIKTKKKKRKPKVQRLTYRQLERTRTPIFIKTFDRNKYMYLSGQRHTKGIPSALHLNTLKTIPLKDLYYDIRHVCVADTTSEKPQVIASRKQADAELLFLKGMQHWVIVPTP</sequence>
<dbReference type="Proteomes" id="UP000019241">
    <property type="component" value="Unassembled WGS sequence"/>
</dbReference>